<comment type="caution">
    <text evidence="1">The sequence shown here is derived from an EMBL/GenBank/DDBJ whole genome shotgun (WGS) entry which is preliminary data.</text>
</comment>
<organism evidence="1 2">
    <name type="scientific">Zalaria obscura</name>
    <dbReference type="NCBI Taxonomy" id="2024903"/>
    <lineage>
        <taxon>Eukaryota</taxon>
        <taxon>Fungi</taxon>
        <taxon>Dikarya</taxon>
        <taxon>Ascomycota</taxon>
        <taxon>Pezizomycotina</taxon>
        <taxon>Dothideomycetes</taxon>
        <taxon>Dothideomycetidae</taxon>
        <taxon>Dothideales</taxon>
        <taxon>Zalariaceae</taxon>
        <taxon>Zalaria</taxon>
    </lineage>
</organism>
<evidence type="ECO:0000313" key="1">
    <source>
        <dbReference type="EMBL" id="KAK8206897.1"/>
    </source>
</evidence>
<name>A0ACC3SCV9_9PEZI</name>
<gene>
    <name evidence="1" type="ORF">M8818_004732</name>
</gene>
<protein>
    <submittedName>
        <fullName evidence="1">Uncharacterized protein</fullName>
    </submittedName>
</protein>
<dbReference type="Proteomes" id="UP001320706">
    <property type="component" value="Unassembled WGS sequence"/>
</dbReference>
<sequence>MAFRQPQQRPQPVRQVSFSRDLESAPPVSPQLNRRLEESQEWILFAPSQAAQSATSRTSQTPRTASHLSDFGSLETGVRSDQVDEEDDNATCQGTSIEDEELDSLDDGLHAFHAPSSPRLDASGGSILPTHDGLGTFPSSYQYADNDEVQEQLWQFERYNPHRRRQRRRSSVQKRLDAMEEEDHIVLDKHEERRLRIEKWRMEQSKAVLEEIERETRRRRRRMSRLSGIESTIAESELSVSREMFTPTVSPQESTVEPPPTAKTEESQENESFWQRITRRVIRDLIGLDENTLSVIFGEELPADLSTTPTQTSPLVPQPPQPSLTSHTDDSWEHRLLQRIARELGILVNQLSEYEGAAFSTYLQSQLDRPLPSSTPSTSAPLPTQSSARPIPTTQQQQRPHRLSDLTASSDALFSPTLAHPAPTPDASLWGIEEEPAPQRHQPQPKEAEYWERDLDVATIFTYLRNRFSSRPASPSPPIPQQQQQSSPPPLPAAWATHSTHPAHSIPQSRSRAALIKAHHPLVSRAAERSAEMRSAAAQSALSAARRREGLSLAFAARRRAKGSSCASQSTKRSLVSSGSRRFWDLGAGGAAGSVGSVVSAVSVGSQGGSGWGEV</sequence>
<evidence type="ECO:0000313" key="2">
    <source>
        <dbReference type="Proteomes" id="UP001320706"/>
    </source>
</evidence>
<dbReference type="EMBL" id="JAMKPW020000022">
    <property type="protein sequence ID" value="KAK8206897.1"/>
    <property type="molecule type" value="Genomic_DNA"/>
</dbReference>
<accession>A0ACC3SCV9</accession>
<reference evidence="1" key="1">
    <citation type="submission" date="2024-02" db="EMBL/GenBank/DDBJ databases">
        <title>Metagenome Assembled Genome of Zalaria obscura JY119.</title>
        <authorList>
            <person name="Vighnesh L."/>
            <person name="Jagadeeshwari U."/>
            <person name="Venkata Ramana C."/>
            <person name="Sasikala C."/>
        </authorList>
    </citation>
    <scope>NUCLEOTIDE SEQUENCE</scope>
    <source>
        <strain evidence="1">JY119</strain>
    </source>
</reference>
<proteinExistence type="predicted"/>
<keyword evidence="2" id="KW-1185">Reference proteome</keyword>